<dbReference type="PANTHER" id="PTHR43630:SF1">
    <property type="entry name" value="POLY-BETA-1,6-N-ACETYL-D-GLUCOSAMINE SYNTHASE"/>
    <property type="match status" value="1"/>
</dbReference>
<keyword evidence="7" id="KW-1185">Reference proteome</keyword>
<keyword evidence="2" id="KW-0328">Glycosyltransferase</keyword>
<sequence length="366" mass="41429">MIVYLLIACFFLIGTAVNVWFTPSVRRAYTPSDSPLVSVLIPMRNEERNVDELMQSVQSLTYPNLEILVLNDQSTDRTGEKLEMHMKDDKRIHVMNGKQLPDGWVGKVHACHQLSSAATGEYLLFIDADVRLKSDTVEKVLGLSQEKEAGLVTGFPKFPVRTFLEKLLVPMQHFVVYTHLPILIANKTTWPAATAAHGAFMFFEKGAYEKIGGHTSVQHSLVEDVHIARTMKQKGIPVLLANVTSHVTCYMYETNKEVWSGFAKNIYTGLGRSPIAVCIVALFYAMLYIGSFGLFFVGLFSHQWLYVLPFIVTLLQRLLIDRSTRQRPFLFLTMPAAACALIAMMIYSMTVSLKKKGYEWKGRRYQ</sequence>
<dbReference type="Pfam" id="PF00535">
    <property type="entry name" value="Glycos_transf_2"/>
    <property type="match status" value="1"/>
</dbReference>
<name>A0A0M0L938_9BACI</name>
<feature type="transmembrane region" description="Helical" evidence="4">
    <location>
        <begin position="304"/>
        <end position="320"/>
    </location>
</feature>
<dbReference type="Proteomes" id="UP000037558">
    <property type="component" value="Unassembled WGS sequence"/>
</dbReference>
<proteinExistence type="inferred from homology"/>
<dbReference type="GO" id="GO:0016757">
    <property type="term" value="F:glycosyltransferase activity"/>
    <property type="evidence" value="ECO:0007669"/>
    <property type="project" value="UniProtKB-KW"/>
</dbReference>
<dbReference type="InterPro" id="IPR001173">
    <property type="entry name" value="Glyco_trans_2-like"/>
</dbReference>
<evidence type="ECO:0000259" key="5">
    <source>
        <dbReference type="Pfam" id="PF00535"/>
    </source>
</evidence>
<organism evidence="6 7">
    <name type="scientific">Priestia koreensis</name>
    <dbReference type="NCBI Taxonomy" id="284581"/>
    <lineage>
        <taxon>Bacteria</taxon>
        <taxon>Bacillati</taxon>
        <taxon>Bacillota</taxon>
        <taxon>Bacilli</taxon>
        <taxon>Bacillales</taxon>
        <taxon>Bacillaceae</taxon>
        <taxon>Priestia</taxon>
    </lineage>
</organism>
<dbReference type="STRING" id="284581.AMD01_06100"/>
<evidence type="ECO:0000256" key="3">
    <source>
        <dbReference type="ARBA" id="ARBA00022679"/>
    </source>
</evidence>
<gene>
    <name evidence="6" type="ORF">AMD01_06100</name>
</gene>
<keyword evidence="3" id="KW-0808">Transferase</keyword>
<dbReference type="AlphaFoldDB" id="A0A0M0L938"/>
<evidence type="ECO:0000256" key="1">
    <source>
        <dbReference type="ARBA" id="ARBA00006739"/>
    </source>
</evidence>
<dbReference type="PATRIC" id="fig|284581.3.peg.4620"/>
<reference evidence="7" key="1">
    <citation type="submission" date="2015-08" db="EMBL/GenBank/DDBJ databases">
        <title>Fjat-14210 dsm16467.</title>
        <authorList>
            <person name="Liu B."/>
            <person name="Wang J."/>
            <person name="Zhu Y."/>
            <person name="Liu G."/>
            <person name="Chen Q."/>
            <person name="Chen Z."/>
            <person name="Lan J."/>
            <person name="Che J."/>
            <person name="Ge C."/>
            <person name="Shi H."/>
            <person name="Pan Z."/>
            <person name="Liu X."/>
        </authorList>
    </citation>
    <scope>NUCLEOTIDE SEQUENCE [LARGE SCALE GENOMIC DNA]</scope>
    <source>
        <strain evidence="7">DSM 16467</strain>
    </source>
</reference>
<evidence type="ECO:0000313" key="6">
    <source>
        <dbReference type="EMBL" id="KOO47606.1"/>
    </source>
</evidence>
<comment type="similarity">
    <text evidence="1">Belongs to the glycosyltransferase 2 family.</text>
</comment>
<dbReference type="SUPFAM" id="SSF53448">
    <property type="entry name" value="Nucleotide-diphospho-sugar transferases"/>
    <property type="match status" value="1"/>
</dbReference>
<evidence type="ECO:0000256" key="4">
    <source>
        <dbReference type="SAM" id="Phobius"/>
    </source>
</evidence>
<dbReference type="Gene3D" id="3.90.550.10">
    <property type="entry name" value="Spore Coat Polysaccharide Biosynthesis Protein SpsA, Chain A"/>
    <property type="match status" value="1"/>
</dbReference>
<dbReference type="PANTHER" id="PTHR43630">
    <property type="entry name" value="POLY-BETA-1,6-N-ACETYL-D-GLUCOSAMINE SYNTHASE"/>
    <property type="match status" value="1"/>
</dbReference>
<dbReference type="RefSeq" id="WP_053400517.1">
    <property type="nucleotide sequence ID" value="NZ_JBBCZF010000001.1"/>
</dbReference>
<keyword evidence="4" id="KW-1133">Transmembrane helix</keyword>
<evidence type="ECO:0000313" key="7">
    <source>
        <dbReference type="Proteomes" id="UP000037558"/>
    </source>
</evidence>
<dbReference type="InterPro" id="IPR029044">
    <property type="entry name" value="Nucleotide-diphossugar_trans"/>
</dbReference>
<feature type="transmembrane region" description="Helical" evidence="4">
    <location>
        <begin position="274"/>
        <end position="297"/>
    </location>
</feature>
<protein>
    <recommendedName>
        <fullName evidence="5">Glycosyltransferase 2-like domain-containing protein</fullName>
    </recommendedName>
</protein>
<accession>A0A0M0L938</accession>
<keyword evidence="4" id="KW-0472">Membrane</keyword>
<feature type="domain" description="Glycosyltransferase 2-like" evidence="5">
    <location>
        <begin position="38"/>
        <end position="211"/>
    </location>
</feature>
<evidence type="ECO:0000256" key="2">
    <source>
        <dbReference type="ARBA" id="ARBA00022676"/>
    </source>
</evidence>
<keyword evidence="4" id="KW-0812">Transmembrane</keyword>
<feature type="transmembrane region" description="Helical" evidence="4">
    <location>
        <begin position="332"/>
        <end position="353"/>
    </location>
</feature>
<dbReference type="OrthoDB" id="9800276at2"/>
<comment type="caution">
    <text evidence="6">The sequence shown here is derived from an EMBL/GenBank/DDBJ whole genome shotgun (WGS) entry which is preliminary data.</text>
</comment>
<dbReference type="EMBL" id="LILC01000007">
    <property type="protein sequence ID" value="KOO47606.1"/>
    <property type="molecule type" value="Genomic_DNA"/>
</dbReference>